<comment type="subcellular location">
    <subcellularLocation>
        <location evidence="1">Membrane</location>
        <topology evidence="1">Multi-pass membrane protein</topology>
    </subcellularLocation>
</comment>
<evidence type="ECO:0000313" key="8">
    <source>
        <dbReference type="EMBL" id="KAF4462598.1"/>
    </source>
</evidence>
<proteinExistence type="inferred from homology"/>
<dbReference type="AlphaFoldDB" id="A0A8H4L7G2"/>
<gene>
    <name evidence="8" type="ORF">FALBO_10581</name>
</gene>
<dbReference type="GO" id="GO:0016020">
    <property type="term" value="C:membrane"/>
    <property type="evidence" value="ECO:0007669"/>
    <property type="project" value="UniProtKB-SubCell"/>
</dbReference>
<dbReference type="PANTHER" id="PTHR33048">
    <property type="entry name" value="PTH11-LIKE INTEGRAL MEMBRANE PROTEIN (AFU_ORTHOLOGUE AFUA_5G11245)"/>
    <property type="match status" value="1"/>
</dbReference>
<accession>A0A8H4L7G2</accession>
<organism evidence="8 9">
    <name type="scientific">Fusarium albosuccineum</name>
    <dbReference type="NCBI Taxonomy" id="1237068"/>
    <lineage>
        <taxon>Eukaryota</taxon>
        <taxon>Fungi</taxon>
        <taxon>Dikarya</taxon>
        <taxon>Ascomycota</taxon>
        <taxon>Pezizomycotina</taxon>
        <taxon>Sordariomycetes</taxon>
        <taxon>Hypocreomycetidae</taxon>
        <taxon>Hypocreales</taxon>
        <taxon>Nectriaceae</taxon>
        <taxon>Fusarium</taxon>
        <taxon>Fusarium decemcellulare species complex</taxon>
    </lineage>
</organism>
<reference evidence="8 9" key="1">
    <citation type="submission" date="2020-01" db="EMBL/GenBank/DDBJ databases">
        <title>Identification and distribution of gene clusters putatively required for synthesis of sphingolipid metabolism inhibitors in phylogenetically diverse species of the filamentous fungus Fusarium.</title>
        <authorList>
            <person name="Kim H.-S."/>
            <person name="Busman M."/>
            <person name="Brown D.W."/>
            <person name="Divon H."/>
            <person name="Uhlig S."/>
            <person name="Proctor R.H."/>
        </authorList>
    </citation>
    <scope>NUCLEOTIDE SEQUENCE [LARGE SCALE GENOMIC DNA]</scope>
    <source>
        <strain evidence="8 9">NRRL 20459</strain>
    </source>
</reference>
<keyword evidence="3 6" id="KW-1133">Transmembrane helix</keyword>
<evidence type="ECO:0000256" key="2">
    <source>
        <dbReference type="ARBA" id="ARBA00022692"/>
    </source>
</evidence>
<evidence type="ECO:0000259" key="7">
    <source>
        <dbReference type="Pfam" id="PF20684"/>
    </source>
</evidence>
<dbReference type="InterPro" id="IPR049326">
    <property type="entry name" value="Rhodopsin_dom_fungi"/>
</dbReference>
<dbReference type="Proteomes" id="UP000554235">
    <property type="component" value="Unassembled WGS sequence"/>
</dbReference>
<feature type="domain" description="Rhodopsin" evidence="7">
    <location>
        <begin position="89"/>
        <end position="177"/>
    </location>
</feature>
<keyword evidence="4 6" id="KW-0472">Membrane</keyword>
<sequence length="178" mass="20729">MADFHANRSIALQPPWPARGAQWPTPRVSVQMYRYELTWDNAWNKAAHRKNLWNFTMTTCDAPTRNKGPEYKNLSIALLVVSSLFVLQRFGFKIYKGTELGIDDWLTLVALLHLLSITITNTELVRNGLGRDVWTLRPETINNFGKYFFIKVVLYMSEVAVLKLAILFFYLRIFPDER</sequence>
<evidence type="ECO:0000256" key="4">
    <source>
        <dbReference type="ARBA" id="ARBA00023136"/>
    </source>
</evidence>
<dbReference type="EMBL" id="JAADYS010001505">
    <property type="protein sequence ID" value="KAF4462598.1"/>
    <property type="molecule type" value="Genomic_DNA"/>
</dbReference>
<evidence type="ECO:0000313" key="9">
    <source>
        <dbReference type="Proteomes" id="UP000554235"/>
    </source>
</evidence>
<evidence type="ECO:0000256" key="3">
    <source>
        <dbReference type="ARBA" id="ARBA00022989"/>
    </source>
</evidence>
<evidence type="ECO:0000256" key="5">
    <source>
        <dbReference type="ARBA" id="ARBA00038359"/>
    </source>
</evidence>
<feature type="transmembrane region" description="Helical" evidence="6">
    <location>
        <begin position="144"/>
        <end position="171"/>
    </location>
</feature>
<keyword evidence="9" id="KW-1185">Reference proteome</keyword>
<name>A0A8H4L7G2_9HYPO</name>
<protein>
    <submittedName>
        <fullName evidence="8">Integral membrane</fullName>
    </submittedName>
</protein>
<evidence type="ECO:0000256" key="1">
    <source>
        <dbReference type="ARBA" id="ARBA00004141"/>
    </source>
</evidence>
<comment type="similarity">
    <text evidence="5">Belongs to the SAT4 family.</text>
</comment>
<feature type="non-terminal residue" evidence="8">
    <location>
        <position position="1"/>
    </location>
</feature>
<evidence type="ECO:0000256" key="6">
    <source>
        <dbReference type="SAM" id="Phobius"/>
    </source>
</evidence>
<dbReference type="OrthoDB" id="2496787at2759"/>
<dbReference type="InterPro" id="IPR052337">
    <property type="entry name" value="SAT4-like"/>
</dbReference>
<keyword evidence="2 6" id="KW-0812">Transmembrane</keyword>
<dbReference type="Pfam" id="PF20684">
    <property type="entry name" value="Fung_rhodopsin"/>
    <property type="match status" value="1"/>
</dbReference>
<dbReference type="PANTHER" id="PTHR33048:SF143">
    <property type="entry name" value="EXTRACELLULAR MEMBRANE PROTEIN CFEM DOMAIN-CONTAINING PROTEIN-RELATED"/>
    <property type="match status" value="1"/>
</dbReference>
<feature type="transmembrane region" description="Helical" evidence="6">
    <location>
        <begin position="74"/>
        <end position="92"/>
    </location>
</feature>
<comment type="caution">
    <text evidence="8">The sequence shown here is derived from an EMBL/GenBank/DDBJ whole genome shotgun (WGS) entry which is preliminary data.</text>
</comment>